<protein>
    <submittedName>
        <fullName evidence="3">Sialate O-acetylesterase</fullName>
    </submittedName>
</protein>
<accession>A0ABV8NSN1</accession>
<dbReference type="Proteomes" id="UP001595792">
    <property type="component" value="Unassembled WGS sequence"/>
</dbReference>
<evidence type="ECO:0000313" key="4">
    <source>
        <dbReference type="Proteomes" id="UP001595792"/>
    </source>
</evidence>
<sequence length="273" mass="30799">MSKIIIFIFTILASINFKAYPLVCQISLVTNSNDESKSHHKSNVWIFIMAGQSNMAGRAKVEPLDTITNKRILVMQPNGKITIAKEPLHLYEPAMVGLDCGLSFGKQLLKSIPDSISILLVPTAVGGSSINQWLGDSLHRGVKLHSNFKKLLNLSIQHGTVKGILWHQGESDANQVKVKKYQQKLIELFLIFRKEVNNDQIPILTGEIGAFSEQVEYQKQINKSIRKNANKDPYTFLVRTNDLAHKGDQLHFDAKSQRQLGERFAKIYSKNFK</sequence>
<evidence type="ECO:0000313" key="3">
    <source>
        <dbReference type="EMBL" id="MFC4198835.1"/>
    </source>
</evidence>
<evidence type="ECO:0000259" key="2">
    <source>
        <dbReference type="Pfam" id="PF03629"/>
    </source>
</evidence>
<gene>
    <name evidence="3" type="ORF">ACFOUY_19165</name>
</gene>
<keyword evidence="4" id="KW-1185">Reference proteome</keyword>
<comment type="caution">
    <text evidence="3">The sequence shown here is derived from an EMBL/GenBank/DDBJ whole genome shotgun (WGS) entry which is preliminary data.</text>
</comment>
<reference evidence="4" key="1">
    <citation type="journal article" date="2019" name="Int. J. Syst. Evol. Microbiol.">
        <title>The Global Catalogue of Microorganisms (GCM) 10K type strain sequencing project: providing services to taxonomists for standard genome sequencing and annotation.</title>
        <authorList>
            <consortium name="The Broad Institute Genomics Platform"/>
            <consortium name="The Broad Institute Genome Sequencing Center for Infectious Disease"/>
            <person name="Wu L."/>
            <person name="Ma J."/>
        </authorList>
    </citation>
    <scope>NUCLEOTIDE SEQUENCE [LARGE SCALE GENOMIC DNA]</scope>
    <source>
        <strain evidence="4">CCM 8689</strain>
    </source>
</reference>
<dbReference type="Pfam" id="PF03629">
    <property type="entry name" value="SASA"/>
    <property type="match status" value="1"/>
</dbReference>
<dbReference type="EMBL" id="JBHSBY010000143">
    <property type="protein sequence ID" value="MFC4198835.1"/>
    <property type="molecule type" value="Genomic_DNA"/>
</dbReference>
<dbReference type="Gene3D" id="3.40.50.1110">
    <property type="entry name" value="SGNH hydrolase"/>
    <property type="match status" value="1"/>
</dbReference>
<dbReference type="InterPro" id="IPR036514">
    <property type="entry name" value="SGNH_hydro_sf"/>
</dbReference>
<dbReference type="SUPFAM" id="SSF52266">
    <property type="entry name" value="SGNH hydrolase"/>
    <property type="match status" value="1"/>
</dbReference>
<proteinExistence type="predicted"/>
<dbReference type="InterPro" id="IPR052940">
    <property type="entry name" value="Carb_Esterase_6"/>
</dbReference>
<feature type="domain" description="Sialate O-acetylesterase" evidence="2">
    <location>
        <begin position="44"/>
        <end position="269"/>
    </location>
</feature>
<dbReference type="PANTHER" id="PTHR31988:SF19">
    <property type="entry name" value="9-O-ACETYL-N-ACETYLNEURAMINIC ACID DEACETYLASE-RELATED"/>
    <property type="match status" value="1"/>
</dbReference>
<keyword evidence="1" id="KW-0378">Hydrolase</keyword>
<name>A0ABV8NSN1_9SPHI</name>
<dbReference type="InterPro" id="IPR005181">
    <property type="entry name" value="SASA"/>
</dbReference>
<dbReference type="RefSeq" id="WP_378962882.1">
    <property type="nucleotide sequence ID" value="NZ_JBHRXC010000001.1"/>
</dbReference>
<organism evidence="3 4">
    <name type="scientific">Pedobacter jamesrossensis</name>
    <dbReference type="NCBI Taxonomy" id="1908238"/>
    <lineage>
        <taxon>Bacteria</taxon>
        <taxon>Pseudomonadati</taxon>
        <taxon>Bacteroidota</taxon>
        <taxon>Sphingobacteriia</taxon>
        <taxon>Sphingobacteriales</taxon>
        <taxon>Sphingobacteriaceae</taxon>
        <taxon>Pedobacter</taxon>
    </lineage>
</organism>
<evidence type="ECO:0000256" key="1">
    <source>
        <dbReference type="ARBA" id="ARBA00022801"/>
    </source>
</evidence>
<dbReference type="PANTHER" id="PTHR31988">
    <property type="entry name" value="ESTERASE, PUTATIVE (DUF303)-RELATED"/>
    <property type="match status" value="1"/>
</dbReference>